<sequence length="174" mass="19944">MDWSSYLEAGEVLRWEGRPAPRCFTFRNWKHSLFGILLLVLALYWQVVGYQLAKVYEAAWLGWMPLPFIIIALYLSVGHLVLARLEWEKVYYAVTDRRILALRGLRSIRFQSMPLAQLSYFRIKPLGESLGTVRVSCSDSPSPLVVCCIEHPRSMTDLLEEALRANGVAVQRGE</sequence>
<evidence type="ECO:0000313" key="3">
    <source>
        <dbReference type="Proteomes" id="UP001319827"/>
    </source>
</evidence>
<evidence type="ECO:0008006" key="4">
    <source>
        <dbReference type="Google" id="ProtNLM"/>
    </source>
</evidence>
<protein>
    <recommendedName>
        <fullName evidence="4">DUF304 domain-containing protein</fullName>
    </recommendedName>
</protein>
<proteinExistence type="predicted"/>
<evidence type="ECO:0000313" key="2">
    <source>
        <dbReference type="EMBL" id="BCR05252.1"/>
    </source>
</evidence>
<gene>
    <name evidence="2" type="ORF">DESUT3_23210</name>
</gene>
<dbReference type="Proteomes" id="UP001319827">
    <property type="component" value="Chromosome"/>
</dbReference>
<keyword evidence="1" id="KW-1133">Transmembrane helix</keyword>
<accession>A0ABN6DYN6</accession>
<keyword evidence="3" id="KW-1185">Reference proteome</keyword>
<feature type="transmembrane region" description="Helical" evidence="1">
    <location>
        <begin position="32"/>
        <end position="53"/>
    </location>
</feature>
<reference evidence="2 3" key="2">
    <citation type="journal article" date="2021" name="Int. J. Syst. Evol. Microbiol.">
        <title>Isolation and Polyphasic Characterization of Desulfuromonas versatilis sp. Nov., an Electrogenic Bacteria Capable of Versatile Metabolism Isolated from a Graphene Oxide-Reducing Enrichment Culture.</title>
        <authorList>
            <person name="Xie L."/>
            <person name="Yoshida N."/>
            <person name="Ishii S."/>
            <person name="Meng L."/>
        </authorList>
    </citation>
    <scope>NUCLEOTIDE SEQUENCE [LARGE SCALE GENOMIC DNA]</scope>
    <source>
        <strain evidence="2 3">NIT-T3</strain>
    </source>
</reference>
<organism evidence="2 3">
    <name type="scientific">Desulfuromonas versatilis</name>
    <dbReference type="NCBI Taxonomy" id="2802975"/>
    <lineage>
        <taxon>Bacteria</taxon>
        <taxon>Pseudomonadati</taxon>
        <taxon>Thermodesulfobacteriota</taxon>
        <taxon>Desulfuromonadia</taxon>
        <taxon>Desulfuromonadales</taxon>
        <taxon>Desulfuromonadaceae</taxon>
        <taxon>Desulfuromonas</taxon>
    </lineage>
</organism>
<feature type="transmembrane region" description="Helical" evidence="1">
    <location>
        <begin position="59"/>
        <end position="82"/>
    </location>
</feature>
<dbReference type="EMBL" id="AP024355">
    <property type="protein sequence ID" value="BCR05252.1"/>
    <property type="molecule type" value="Genomic_DNA"/>
</dbReference>
<keyword evidence="1" id="KW-0812">Transmembrane</keyword>
<evidence type="ECO:0000256" key="1">
    <source>
        <dbReference type="SAM" id="Phobius"/>
    </source>
</evidence>
<reference evidence="2 3" key="1">
    <citation type="journal article" date="2016" name="C (Basel)">
        <title>Selective Growth of and Electricity Production by Marine Exoelectrogenic Bacteria in Self-Aggregated Hydrogel of Microbially Reduced Graphene Oxide.</title>
        <authorList>
            <person name="Yoshida N."/>
            <person name="Goto Y."/>
            <person name="Miyata Y."/>
        </authorList>
    </citation>
    <scope>NUCLEOTIDE SEQUENCE [LARGE SCALE GENOMIC DNA]</scope>
    <source>
        <strain evidence="2 3">NIT-T3</strain>
    </source>
</reference>
<keyword evidence="1" id="KW-0472">Membrane</keyword>
<dbReference type="RefSeq" id="WP_221248676.1">
    <property type="nucleotide sequence ID" value="NZ_AP024355.1"/>
</dbReference>
<name>A0ABN6DYN6_9BACT</name>